<protein>
    <submittedName>
        <fullName evidence="2">Uncharacterized protein</fullName>
    </submittedName>
</protein>
<comment type="caution">
    <text evidence="2">The sequence shown here is derived from an EMBL/GenBank/DDBJ whole genome shotgun (WGS) entry which is preliminary data.</text>
</comment>
<sequence length="159" mass="17049">IKLMIQASPSLSNSSGVTQHAHSPLNLGQVSTWNHSRGLVVDANFETSGTPVYKLDRALGLDGGNGSIYIFGYHITTVEQAAGHSTDRRSISKEVKPDPVPPPKLWKTRNPCKPVDKDSPGDVLSSSRLTEEGVEGIITSPNGLVTGHLSIWLDPMLQA</sequence>
<evidence type="ECO:0000313" key="3">
    <source>
        <dbReference type="Proteomes" id="UP000034805"/>
    </source>
</evidence>
<feature type="region of interest" description="Disordered" evidence="1">
    <location>
        <begin position="82"/>
        <end position="126"/>
    </location>
</feature>
<dbReference type="AlphaFoldDB" id="A0A0P7UC56"/>
<feature type="non-terminal residue" evidence="2">
    <location>
        <position position="159"/>
    </location>
</feature>
<feature type="compositionally biased region" description="Basic and acidic residues" evidence="1">
    <location>
        <begin position="85"/>
        <end position="97"/>
    </location>
</feature>
<evidence type="ECO:0000256" key="1">
    <source>
        <dbReference type="SAM" id="MobiDB-lite"/>
    </source>
</evidence>
<feature type="compositionally biased region" description="Polar residues" evidence="1">
    <location>
        <begin position="7"/>
        <end position="22"/>
    </location>
</feature>
<accession>A0A0P7UC56</accession>
<name>A0A0P7UC56_SCLFO</name>
<reference evidence="2 3" key="1">
    <citation type="submission" date="2015-08" db="EMBL/GenBank/DDBJ databases">
        <title>The genome of the Asian arowana (Scleropages formosus).</title>
        <authorList>
            <person name="Tan M.H."/>
            <person name="Gan H.M."/>
            <person name="Croft L.J."/>
            <person name="Austin C.M."/>
        </authorList>
    </citation>
    <scope>NUCLEOTIDE SEQUENCE [LARGE SCALE GENOMIC DNA]</scope>
    <source>
        <strain evidence="2">Aro1</strain>
    </source>
</reference>
<organism evidence="2 3">
    <name type="scientific">Scleropages formosus</name>
    <name type="common">Asian bonytongue</name>
    <name type="synonym">Osteoglossum formosum</name>
    <dbReference type="NCBI Taxonomy" id="113540"/>
    <lineage>
        <taxon>Eukaryota</taxon>
        <taxon>Metazoa</taxon>
        <taxon>Chordata</taxon>
        <taxon>Craniata</taxon>
        <taxon>Vertebrata</taxon>
        <taxon>Euteleostomi</taxon>
        <taxon>Actinopterygii</taxon>
        <taxon>Neopterygii</taxon>
        <taxon>Teleostei</taxon>
        <taxon>Osteoglossocephala</taxon>
        <taxon>Osteoglossomorpha</taxon>
        <taxon>Osteoglossiformes</taxon>
        <taxon>Osteoglossidae</taxon>
        <taxon>Scleropages</taxon>
    </lineage>
</organism>
<dbReference type="Proteomes" id="UP000034805">
    <property type="component" value="Unassembled WGS sequence"/>
</dbReference>
<gene>
    <name evidence="2" type="ORF">Z043_126245</name>
</gene>
<dbReference type="EMBL" id="JARO02024921">
    <property type="protein sequence ID" value="KPP56184.1"/>
    <property type="molecule type" value="Genomic_DNA"/>
</dbReference>
<evidence type="ECO:0000313" key="2">
    <source>
        <dbReference type="EMBL" id="KPP56184.1"/>
    </source>
</evidence>
<feature type="region of interest" description="Disordered" evidence="1">
    <location>
        <begin position="1"/>
        <end position="22"/>
    </location>
</feature>
<proteinExistence type="predicted"/>
<feature type="non-terminal residue" evidence="2">
    <location>
        <position position="1"/>
    </location>
</feature>